<feature type="compositionally biased region" description="Polar residues" evidence="1">
    <location>
        <begin position="232"/>
        <end position="253"/>
    </location>
</feature>
<feature type="compositionally biased region" description="Acidic residues" evidence="1">
    <location>
        <begin position="399"/>
        <end position="415"/>
    </location>
</feature>
<dbReference type="PANTHER" id="PTHR22605:SF16">
    <property type="entry name" value="E3 UBIQUITIN-PROTEIN LIGASE RNF213"/>
    <property type="match status" value="1"/>
</dbReference>
<feature type="compositionally biased region" description="Acidic residues" evidence="1">
    <location>
        <begin position="1980"/>
        <end position="1993"/>
    </location>
</feature>
<protein>
    <submittedName>
        <fullName evidence="3">Ubiquitin carboxyl-terminal hydrolase 34</fullName>
        <ecNumber evidence="3">3.4.19.12</ecNumber>
    </submittedName>
</protein>
<feature type="domain" description="USP" evidence="2">
    <location>
        <begin position="3032"/>
        <end position="3395"/>
    </location>
</feature>
<feature type="compositionally biased region" description="Low complexity" evidence="1">
    <location>
        <begin position="137"/>
        <end position="147"/>
    </location>
</feature>
<organism evidence="3 4">
    <name type="scientific">Mytilus galloprovincialis</name>
    <name type="common">Mediterranean mussel</name>
    <dbReference type="NCBI Taxonomy" id="29158"/>
    <lineage>
        <taxon>Eukaryota</taxon>
        <taxon>Metazoa</taxon>
        <taxon>Spiralia</taxon>
        <taxon>Lophotrochozoa</taxon>
        <taxon>Mollusca</taxon>
        <taxon>Bivalvia</taxon>
        <taxon>Autobranchia</taxon>
        <taxon>Pteriomorphia</taxon>
        <taxon>Mytilida</taxon>
        <taxon>Mytiloidea</taxon>
        <taxon>Mytilidae</taxon>
        <taxon>Mytilinae</taxon>
        <taxon>Mytilus</taxon>
    </lineage>
</organism>
<evidence type="ECO:0000313" key="4">
    <source>
        <dbReference type="Proteomes" id="UP000596742"/>
    </source>
</evidence>
<dbReference type="Pfam" id="PF12030">
    <property type="entry name" value="DUF3517"/>
    <property type="match status" value="1"/>
</dbReference>
<feature type="region of interest" description="Disordered" evidence="1">
    <location>
        <begin position="294"/>
        <end position="601"/>
    </location>
</feature>
<feature type="compositionally biased region" description="Basic and acidic residues" evidence="1">
    <location>
        <begin position="4603"/>
        <end position="4654"/>
    </location>
</feature>
<dbReference type="PANTHER" id="PTHR22605">
    <property type="entry name" value="RZ-TYPE DOMAIN-CONTAINING PROTEIN"/>
    <property type="match status" value="1"/>
</dbReference>
<dbReference type="InterPro" id="IPR038765">
    <property type="entry name" value="Papain-like_cys_pep_sf"/>
</dbReference>
<proteinExistence type="predicted"/>
<comment type="caution">
    <text evidence="3">The sequence shown here is derived from an EMBL/GenBank/DDBJ whole genome shotgun (WGS) entry which is preliminary data.</text>
</comment>
<evidence type="ECO:0000256" key="1">
    <source>
        <dbReference type="SAM" id="MobiDB-lite"/>
    </source>
</evidence>
<dbReference type="Gene3D" id="3.90.70.10">
    <property type="entry name" value="Cysteine proteinases"/>
    <property type="match status" value="1"/>
</dbReference>
<feature type="compositionally biased region" description="Polar residues" evidence="1">
    <location>
        <begin position="525"/>
        <end position="536"/>
    </location>
</feature>
<keyword evidence="3" id="KW-0378">Hydrolase</keyword>
<accession>A0A8B6BPJ6</accession>
<dbReference type="SMART" id="SM00382">
    <property type="entry name" value="AAA"/>
    <property type="match status" value="1"/>
</dbReference>
<gene>
    <name evidence="3" type="ORF">MGAL_10B023159</name>
</gene>
<dbReference type="GO" id="GO:0016579">
    <property type="term" value="P:protein deubiquitination"/>
    <property type="evidence" value="ECO:0007669"/>
    <property type="project" value="InterPro"/>
</dbReference>
<feature type="compositionally biased region" description="Polar residues" evidence="1">
    <location>
        <begin position="262"/>
        <end position="274"/>
    </location>
</feature>
<evidence type="ECO:0000313" key="3">
    <source>
        <dbReference type="EMBL" id="VDH93226.1"/>
    </source>
</evidence>
<feature type="region of interest" description="Disordered" evidence="1">
    <location>
        <begin position="124"/>
        <end position="274"/>
    </location>
</feature>
<dbReference type="InterPro" id="IPR001394">
    <property type="entry name" value="Peptidase_C19_UCH"/>
</dbReference>
<dbReference type="Gene3D" id="3.40.50.300">
    <property type="entry name" value="P-loop containing nucleotide triphosphate hydrolases"/>
    <property type="match status" value="1"/>
</dbReference>
<feature type="region of interest" description="Disordered" evidence="1">
    <location>
        <begin position="4498"/>
        <end position="4655"/>
    </location>
</feature>
<reference evidence="3" key="1">
    <citation type="submission" date="2018-11" db="EMBL/GenBank/DDBJ databases">
        <authorList>
            <person name="Alioto T."/>
            <person name="Alioto T."/>
        </authorList>
    </citation>
    <scope>NUCLEOTIDE SEQUENCE</scope>
</reference>
<dbReference type="InterPro" id="IPR021905">
    <property type="entry name" value="DUF3517"/>
</dbReference>
<dbReference type="GO" id="GO:0016887">
    <property type="term" value="F:ATP hydrolysis activity"/>
    <property type="evidence" value="ECO:0007669"/>
    <property type="project" value="InterPro"/>
</dbReference>
<dbReference type="PROSITE" id="PS00973">
    <property type="entry name" value="USP_2"/>
    <property type="match status" value="1"/>
</dbReference>
<name>A0A8B6BPJ6_MYTGA</name>
<dbReference type="PROSITE" id="PS50235">
    <property type="entry name" value="USP_3"/>
    <property type="match status" value="1"/>
</dbReference>
<feature type="compositionally biased region" description="Basic and acidic residues" evidence="1">
    <location>
        <begin position="537"/>
        <end position="558"/>
    </location>
</feature>
<dbReference type="CDD" id="cd00009">
    <property type="entry name" value="AAA"/>
    <property type="match status" value="1"/>
</dbReference>
<sequence length="4673" mass="535996">MKCKNNVDGKVCGEDIPPSSKFCGICGGKVLTEDDNTTKACPKCSFLITNRQKFCSGCAWKIDPSIFLQKKIFCQGLTPENKICGVELSPDVKFCCECGTVQRIPTGETQQKVSEPVREVKVDELMKDELPQRQPHESSGSGSSSRSESPDTWRLPDIPISTPDPSCEDNEIHASGEPHLPLRSIGEHTSEENEETADSGYLQEKGREMRDSSTCSYEENVENSGDLEMEATLSSATDTVNNNVTEPTPSQETMETEPNIEGGNSWTWNTENSQTLSYENRSTLTLAVTGSSVIKPHPFTLPSSNTAPLDGVPSEPERETTGTEQMEENSGNPPEEIPAHDMGTGSKQPSQGKGKVQELTKKFESTVTIENSGNNHEPNKGSPDLKREISHSSAGSELGSDEDNSSSDEDDDDNEDPKKEQTTGSKGAKKKPKGAKEKRQKKKERKERNKKRKLNLPETEPGTEDRDTTMATTSKKDTTSSKKEEANKQVDNAFKQKDESTKQKEVTLSEMSNDKKQQEKDKPYNTRSTAPGNISQNDKETTNLEKIDEKKTENEKPYNTRSTTQGKETQQNLNTNSTQTNKNTGDGKSTQENKGSANKSNVGSKKVEFAEVYFHIIVSPTLLHDAQKGDVHVSFQSTTLGGWKCKKHKLNFKRIHADGHLEYEGVVKIPKDILVTRLYYCYYVVKSGNEIIEEYIYCHSSEAKHRTMSVEHGKMRDTLHQFDGVIKEKVEKDKNKGMIKTIKGLFGVDDYKKELKKEAAFAFQAMAPQIQMSMKETTGVTGEEIIFYVESLLEGLDSAYRVTAGLWYTGREFLSYMSKEIHNFIAGQLNRLYEKKKSKVEEEDHVLHLSAAIAFICLKDTYGVQLTDVEDDNLCRALLPILNERKQCPEFEGLKDYFPKTRKRITSSLLKIVRQFASDTNKSCMFFCIPLLHYLFDKYTPYQAALPRVNHEDTKPEWWGTAEFDDQLKMFKGKSKWDRKRSELVQLLSPYFEMDYLFPRTFLACVNFYHVTEVLNLELLPPDAVLATICYLIKSSSYSSNFVSKETATGAIKTFEKLSSILVKLGQDSNLTIETPLRNYKIAGNILDCLGTKYVSDNYKPFLCISIAEVFFISVEWFAKCLKIRQAQGKNGTYTDHLLCFDKHRERLKNIMINEHYYGYEEHFLRIWNRALEVKIPDGEIRETYIKFLRDELEQTLTTRSSHAEGKLVELYCENVESFCDPIQEILSKLAFRAVERGNSLHVSSSYKGSMLMKYGKLLSLVFERSMDLHQLVDQHKILDYTLNWAPFATYVKLLYHDEYSKSLSSNSADLMRNFVEVLKRASEALSRGNILVQDLQRIMGKAGHFKSIVMEIKDLPIKAEYLMASLPLREKELLAYQATLKIVQDFMYMCTRFKGNTRDLEDRIKRFEKLENVSLNMLCKVAFLEDMKNHEQYEPTITAFGLDENVFQTIPYILKCGQGLLFITLWDRRGNELAKQKGKSLDLDEILTEVWEPTYKFWDDLCTRLKNGDLKFSEFEKFFKTTDMETLRNELMKLCQDGNTKWIDVRLDQLEKYRNLQSCLFGARAIMEVVKEFELTGNFNQILEILKLTGDADTKMNTLDDNMMKTCKILTGIDEDKAKSLRTFIACKPLVVWLRETMPSGLKELKVFVDLASISAGEGDYEIDKVNCLHSATTGYSPLIFSLDQDCDAALFLHRCEEVWKELKADSKLPKKLVDTQRQLDWLKSVKQTHGSVEVTSLAQAEAINTNGIYQVGNLKKTATIKNPTLGEVLELRVTETEGQRLQRNQYKYEQLHDLQSRLMLVAGKAEKGKDDVDRFMLILDSVVRLGNIYTKLVAEGCVLFSQWHVKFLCDRTRKACAFINFGFGEDKHTLKGRIDDTNEDVSSIIPKLAKFLEQCHKKWLDYIDERREKYYLLNFFTVDQMVILQQELVKLGTEVEPSVLIFPMLSAVKQGCTKEDLVRAMSSAKEDVDKLDSQREEQMEEENQAEAMDAENEADDVKISKFLEVMTKSYPIELVREALKHVSPDDIDEGLVWCMDNEETFIPEEQGRQSPVMTEPIEKEINYTGWTQTGQSLASITASLVSQLDVESKENSVDKLVKALEDLWNTFLNSISSSVLDYLSVEHLGLILNRLAEQEKMVVDRTFLPSFKAGEPNLIICPQSEIYNTVLSVYSHEDDRPLPQSDEVLLCTPQTTLDMIEIFWRRSLFANNSKVHCLVNADLLDYDVSDRGERTLERLMKNAESKGMKYRLVVICSSENEYKSRVVAALDKYHRPQLPIDVPNVRKYLLTKLKVEKSTTGVRPASAVDFERCSVRVVKSWRAGVGKTLYKKRMVADLYKLVPNIPRRMSSNVTIPLHEKAISTNDIMDIFLQETLPPRCHEPRIFHIDISHEVQEGVDAFLFQLLILGCLGHSSGHVWRRLDVDYYIIESMPLLARSTDAKLKCLHHCLDILPHVMCRSPQESLEILTDVRRPPDYTDHDRLFDGIEFKSPTFQRPYQYLKRLDTNCRLDDVNANIPEEDKKQCLNTLLRHCGIRDPSWSELHHFVSFLNKQLQDFEVSAFCGLAAVEDLPGFAKFVLRFLIQMSRDFSTRSLKVSEESPIQMLQRQISDEEEENKDDDNVIQLYQMRRTWETSPHPYLFFNPDHHSMTFLGFNIDRRTGNLIDLQTRNVLEEGIMQQNLFDALVRNRVNLAENFDALPRHEKILKLCNVMGLDMAHDPDDTYELTTDNVKKILAIYMRFRCDIPVIIMGETGCGKTRLIKFMCSLQQPPGATVDNMILMKVHGGTKVSDIKRKVRKAEEMARKNAADYPFMDTVLFFDEANTTEAIGVIKEIMCDRSLEGKPIKLHEKLKIVAACNPYRKHSDELIKRLEQAGLGYHVDADKTTDKLGRVPMRRLVYRVQPLPQSMLPLVWDFGQLNTEVEEMYIRQMVLRYTKNQKLPAIQGLEDVVSKVLTVSQDFMRNQKDECSFVSLRDVERVLEVMSWFHRQSEDDNSLFQKMNQDSDYSDAESEEETMEVEQPQQQMDEVTRSLVLALGVCYHACLKNRDEYRETVAPYFRPPLQLPGGAEQIEEEITKCQKVFLDSVELAENIARNQALKENVFMMVVCIELRIPMFLVGKPGSSKSLAKTIVADAMQGNAAHKALFKNYKQRKLVKSLFGGVLTNNVVSLDCPHVSRTLEEFYTVRCQVTDMKNLNESLDEVTVKDMLEGDNMYTCSKCQKKVRAEKRACFKRLPRILCFNTMRYTFNMVTMLKEKVNTHFSFPLRLDMSQYMEKNLMGPDKLKDDDEDDKMQILGEYEDNDSYDYELIGVTVHTGTADGGHYYSFIRDRLHKSENGQDKWYLFNDAEVKSFDPSQIAQECFGGEMTSKTYDSVTDKFMDFSFEKTNSAYMLFYERCSPRPEDEKKLDLVEQTIDQPKFNFELTKELEEWIWQDNTQFLQDKNILDHTYFGFMWQICGYIPTTLPKDPENLVSLNAAQLSTSFVLETLIHAKEKPTMLQWIELLTKQFNSCPGACEWFLDHMAESDWWPQQILIKCPNQMVRQMFQRLLIHVITQLRSSHEDLYLVPLIEGEDGEIDVAELGSKSCVTRFIKKMLSIIEHGVRPHSKYLTEYFAFLLEFAKMGDEECIFMIHINAISTMINFYLGQKAQENYVEIPSDDEDDEVITITDDAYKPLSLEKMITLIAVLVEKSRGEDKQLHISDKDYSAIIGGKVSTVKGFPFLFNQIRDAINLRQTCNLIFSLSRWNEQLAVAIVTMVFSAIKKLSIEHSQPFFKLLSMLVEFGGGPPGLPPFTQYCLQRFWDLTKSCPQPCLEWMSSQVTRNKLASHWILNQRESWVEPYLIANNNARVRNAAAMLLISLVPSNHFRQTFRATRSIVSPHKESAMSSEAVIVLHQIYEHLLSLLSRAKLYVDPQAHGTSKLTSYFAVMSYCLISRTEKLMFGRLFQDLWNLFQPKLCEPQISMHHNKQALMYFWYQACVDCPENIMKIVSNPNVCKQIAYNYILADHDDQDVLMFNRIMLPSYYGLLRMCCQQSRVFTRQLASHQNINWAFQNIAPYPTKYAAAVDELFKMMRLMATKYSDSSEEEVRSINSFKKNTSQMFLNMLDARSGWQTLISVLKILVDTDNDRLFLIYQGGLQMMSEAFNNLHVMYHEATACHVTGDIVDLLTIILPVLKVLRHFHDKKSSGSDIQTVFQNWRDRMEFVKKLLTLLNSFTPPEIRQISIEVLREMVIIFQSECVHTMVPMLTQAHVSFQESNLPVPTPGPYFPRRGQKPIGSKSNIRPPRPQFNMMLHSSQVEATKGVDENYDCALSEFFLPYHSLVDLICRVAVNQQILNEHIINLSAVVAVEGVPLHSAFFAKLWYEIYHSEVDRNCIRILCSSSYFIEYVDSVLLDERLSLNNHNIYQFFCNFFPKVYQQVLNDQGKSLLDSLVASVTAEKSAIENVRYQQDLLNICERINGDLRAMLLIFSVQPPKKMNPLLMDSLHYILSICRENQQQRAEAARIQSRKRSGSESQEELTDSTEATPSKKRRVSGKDSADEAEDRDSSSDVEIIPDDTPPKKEEVKSPEKEEQKVSSGENSESDTKIQESSSQSDSEKPGPSTSKDSKDSKEEESSDSKEPENETEKESEEKVERQNSSESRHSSDEVPRQKERPTIVDLVAKQIDSIFSLIEKH</sequence>
<dbReference type="InterPro" id="IPR027417">
    <property type="entry name" value="P-loop_NTPase"/>
</dbReference>
<feature type="compositionally biased region" description="Acidic residues" evidence="1">
    <location>
        <begin position="3003"/>
        <end position="3015"/>
    </location>
</feature>
<feature type="compositionally biased region" description="Basic and acidic residues" evidence="1">
    <location>
        <begin position="4556"/>
        <end position="4572"/>
    </location>
</feature>
<dbReference type="SUPFAM" id="SSF52540">
    <property type="entry name" value="P-loop containing nucleoside triphosphate hydrolases"/>
    <property type="match status" value="1"/>
</dbReference>
<feature type="compositionally biased region" description="Low complexity" evidence="1">
    <location>
        <begin position="569"/>
        <end position="584"/>
    </location>
</feature>
<feature type="compositionally biased region" description="Polar residues" evidence="1">
    <location>
        <begin position="322"/>
        <end position="332"/>
    </location>
</feature>
<feature type="compositionally biased region" description="Polar residues" evidence="1">
    <location>
        <begin position="559"/>
        <end position="568"/>
    </location>
</feature>
<feature type="compositionally biased region" description="Basic and acidic residues" evidence="1">
    <location>
        <begin position="1967"/>
        <end position="1979"/>
    </location>
</feature>
<dbReference type="InterPro" id="IPR031248">
    <property type="entry name" value="RNF213"/>
</dbReference>
<feature type="compositionally biased region" description="Polar residues" evidence="1">
    <location>
        <begin position="365"/>
        <end position="376"/>
    </location>
</feature>
<dbReference type="Pfam" id="PF00443">
    <property type="entry name" value="UCH"/>
    <property type="match status" value="1"/>
</dbReference>
<dbReference type="SUPFAM" id="SSF54001">
    <property type="entry name" value="Cysteine proteinases"/>
    <property type="match status" value="1"/>
</dbReference>
<feature type="compositionally biased region" description="Basic and acidic residues" evidence="1">
    <location>
        <begin position="355"/>
        <end position="364"/>
    </location>
</feature>
<feature type="compositionally biased region" description="Basic and acidic residues" evidence="1">
    <location>
        <begin position="377"/>
        <end position="390"/>
    </location>
</feature>
<keyword evidence="4" id="KW-1185">Reference proteome</keyword>
<dbReference type="Proteomes" id="UP000596742">
    <property type="component" value="Unassembled WGS sequence"/>
</dbReference>
<evidence type="ECO:0000259" key="2">
    <source>
        <dbReference type="PROSITE" id="PS50235"/>
    </source>
</evidence>
<dbReference type="InterPro" id="IPR003593">
    <property type="entry name" value="AAA+_ATPase"/>
</dbReference>
<feature type="compositionally biased region" description="Basic and acidic residues" evidence="1">
    <location>
        <begin position="463"/>
        <end position="524"/>
    </location>
</feature>
<feature type="compositionally biased region" description="Polar residues" evidence="1">
    <location>
        <begin position="586"/>
        <end position="601"/>
    </location>
</feature>
<feature type="region of interest" description="Disordered" evidence="1">
    <location>
        <begin position="1967"/>
        <end position="1993"/>
    </location>
</feature>
<dbReference type="OrthoDB" id="289038at2759"/>
<feature type="region of interest" description="Disordered" evidence="1">
    <location>
        <begin position="3000"/>
        <end position="3021"/>
    </location>
</feature>
<feature type="compositionally biased region" description="Basic residues" evidence="1">
    <location>
        <begin position="427"/>
        <end position="454"/>
    </location>
</feature>
<dbReference type="GO" id="GO:0004842">
    <property type="term" value="F:ubiquitin-protein transferase activity"/>
    <property type="evidence" value="ECO:0007669"/>
    <property type="project" value="InterPro"/>
</dbReference>
<dbReference type="EMBL" id="UYJE01000428">
    <property type="protein sequence ID" value="VDH93226.1"/>
    <property type="molecule type" value="Genomic_DNA"/>
</dbReference>
<dbReference type="GO" id="GO:0004843">
    <property type="term" value="F:cysteine-type deubiquitinase activity"/>
    <property type="evidence" value="ECO:0007669"/>
    <property type="project" value="UniProtKB-EC"/>
</dbReference>
<feature type="compositionally biased region" description="Acidic residues" evidence="1">
    <location>
        <begin position="219"/>
        <end position="229"/>
    </location>
</feature>
<dbReference type="InterPro" id="IPR028889">
    <property type="entry name" value="USP"/>
</dbReference>
<dbReference type="EC" id="3.4.19.12" evidence="3"/>
<feature type="compositionally biased region" description="Basic and acidic residues" evidence="1">
    <location>
        <begin position="124"/>
        <end position="136"/>
    </location>
</feature>
<dbReference type="InterPro" id="IPR018200">
    <property type="entry name" value="USP_CS"/>
</dbReference>